<dbReference type="OrthoDB" id="9792915at2"/>
<evidence type="ECO:0000256" key="3">
    <source>
        <dbReference type="ARBA" id="ARBA00022917"/>
    </source>
</evidence>
<dbReference type="Gene3D" id="3.30.780.10">
    <property type="entry name" value="SUI1-like domain"/>
    <property type="match status" value="1"/>
</dbReference>
<dbReference type="GO" id="GO:0002188">
    <property type="term" value="P:translation reinitiation"/>
    <property type="evidence" value="ECO:0007669"/>
    <property type="project" value="TreeGrafter"/>
</dbReference>
<keyword evidence="3" id="KW-0648">Protein biosynthesis</keyword>
<comment type="similarity">
    <text evidence="1">Belongs to the SUI1 family.</text>
</comment>
<reference evidence="6 7" key="1">
    <citation type="submission" date="2016-11" db="EMBL/GenBank/DDBJ databases">
        <title>Trade-off between light-utilization and light-protection in marine flavobacteria.</title>
        <authorList>
            <person name="Kumagai Y."/>
        </authorList>
    </citation>
    <scope>NUCLEOTIDE SEQUENCE [LARGE SCALE GENOMIC DNA]</scope>
    <source>
        <strain evidence="6 7">NBRC 107741</strain>
    </source>
</reference>
<dbReference type="Pfam" id="PF01253">
    <property type="entry name" value="SUI1"/>
    <property type="match status" value="1"/>
</dbReference>
<name>A0A2S7KP26_9FLAO</name>
<dbReference type="InterPro" id="IPR001950">
    <property type="entry name" value="SUI1"/>
</dbReference>
<evidence type="ECO:0000313" key="7">
    <source>
        <dbReference type="Proteomes" id="UP000239800"/>
    </source>
</evidence>
<keyword evidence="6" id="KW-0396">Initiation factor</keyword>
<dbReference type="GO" id="GO:0006417">
    <property type="term" value="P:regulation of translation"/>
    <property type="evidence" value="ECO:0007669"/>
    <property type="project" value="UniProtKB-KW"/>
</dbReference>
<sequence>MDLGDQLKKLFPDHQSEEPDQKPTEATGLWISDEPLICRYEKRKGKPITIISGYDGNKQDFKDLTRQIQQLLGVGGSHKQEEIIIQGDYRDRIMDFLKDLGFKVKRVGG</sequence>
<dbReference type="AlphaFoldDB" id="A0A2S7KP26"/>
<dbReference type="InterPro" id="IPR005872">
    <property type="entry name" value="SUI1_arc_bac"/>
</dbReference>
<evidence type="ECO:0000313" key="6">
    <source>
        <dbReference type="EMBL" id="PQB04379.1"/>
    </source>
</evidence>
<dbReference type="PANTHER" id="PTHR12789">
    <property type="entry name" value="DENSITY-REGULATED PROTEIN HOMOLOG"/>
    <property type="match status" value="1"/>
</dbReference>
<evidence type="ECO:0000256" key="4">
    <source>
        <dbReference type="SAM" id="MobiDB-lite"/>
    </source>
</evidence>
<evidence type="ECO:0000256" key="2">
    <source>
        <dbReference type="ARBA" id="ARBA00022845"/>
    </source>
</evidence>
<dbReference type="GO" id="GO:0003743">
    <property type="term" value="F:translation initiation factor activity"/>
    <property type="evidence" value="ECO:0007669"/>
    <property type="project" value="UniProtKB-KW"/>
</dbReference>
<keyword evidence="7" id="KW-1185">Reference proteome</keyword>
<organism evidence="6 7">
    <name type="scientific">Aureitalea marina</name>
    <dbReference type="NCBI Taxonomy" id="930804"/>
    <lineage>
        <taxon>Bacteria</taxon>
        <taxon>Pseudomonadati</taxon>
        <taxon>Bacteroidota</taxon>
        <taxon>Flavobacteriia</taxon>
        <taxon>Flavobacteriales</taxon>
        <taxon>Flavobacteriaceae</taxon>
        <taxon>Aureitalea</taxon>
    </lineage>
</organism>
<dbReference type="InterPro" id="IPR050318">
    <property type="entry name" value="DENR/SUI1_TIF"/>
</dbReference>
<proteinExistence type="inferred from homology"/>
<feature type="region of interest" description="Disordered" evidence="4">
    <location>
        <begin position="1"/>
        <end position="28"/>
    </location>
</feature>
<evidence type="ECO:0000259" key="5">
    <source>
        <dbReference type="PROSITE" id="PS50296"/>
    </source>
</evidence>
<keyword evidence="2" id="KW-0810">Translation regulation</keyword>
<feature type="compositionally biased region" description="Basic and acidic residues" evidence="4">
    <location>
        <begin position="1"/>
        <end position="23"/>
    </location>
</feature>
<evidence type="ECO:0000256" key="1">
    <source>
        <dbReference type="ARBA" id="ARBA00005422"/>
    </source>
</evidence>
<gene>
    <name evidence="6" type="ORF">BST85_05310</name>
</gene>
<dbReference type="InterPro" id="IPR036877">
    <property type="entry name" value="SUI1_dom_sf"/>
</dbReference>
<dbReference type="PROSITE" id="PS50296">
    <property type="entry name" value="SUI1"/>
    <property type="match status" value="1"/>
</dbReference>
<dbReference type="GO" id="GO:0001731">
    <property type="term" value="P:formation of translation preinitiation complex"/>
    <property type="evidence" value="ECO:0007669"/>
    <property type="project" value="TreeGrafter"/>
</dbReference>
<dbReference type="GO" id="GO:0003729">
    <property type="term" value="F:mRNA binding"/>
    <property type="evidence" value="ECO:0007669"/>
    <property type="project" value="TreeGrafter"/>
</dbReference>
<dbReference type="RefSeq" id="WP_104812304.1">
    <property type="nucleotide sequence ID" value="NZ_MQUB01000001.1"/>
</dbReference>
<dbReference type="PANTHER" id="PTHR12789:SF0">
    <property type="entry name" value="DENSITY-REGULATED PROTEIN"/>
    <property type="match status" value="1"/>
</dbReference>
<dbReference type="EMBL" id="MQUB01000001">
    <property type="protein sequence ID" value="PQB04379.1"/>
    <property type="molecule type" value="Genomic_DNA"/>
</dbReference>
<dbReference type="Proteomes" id="UP000239800">
    <property type="component" value="Unassembled WGS sequence"/>
</dbReference>
<dbReference type="CDD" id="cd11567">
    <property type="entry name" value="YciH_like"/>
    <property type="match status" value="1"/>
</dbReference>
<feature type="domain" description="SUI1" evidence="5">
    <location>
        <begin position="35"/>
        <end position="101"/>
    </location>
</feature>
<comment type="caution">
    <text evidence="6">The sequence shown here is derived from an EMBL/GenBank/DDBJ whole genome shotgun (WGS) entry which is preliminary data.</text>
</comment>
<protein>
    <submittedName>
        <fullName evidence="6">Translation initiation factor SUI1-related protein</fullName>
    </submittedName>
</protein>
<dbReference type="SUPFAM" id="SSF55159">
    <property type="entry name" value="eIF1-like"/>
    <property type="match status" value="1"/>
</dbReference>
<accession>A0A2S7KP26</accession>